<proteinExistence type="predicted"/>
<evidence type="ECO:0000313" key="3">
    <source>
        <dbReference type="Proteomes" id="UP001358586"/>
    </source>
</evidence>
<protein>
    <submittedName>
        <fullName evidence="2">Uncharacterized protein</fullName>
    </submittedName>
</protein>
<dbReference type="EMBL" id="JARKNE010000005">
    <property type="protein sequence ID" value="KAK5831050.1"/>
    <property type="molecule type" value="Genomic_DNA"/>
</dbReference>
<evidence type="ECO:0000256" key="1">
    <source>
        <dbReference type="SAM" id="MobiDB-lite"/>
    </source>
</evidence>
<keyword evidence="3" id="KW-1185">Reference proteome</keyword>
<feature type="region of interest" description="Disordered" evidence="1">
    <location>
        <begin position="27"/>
        <end position="47"/>
    </location>
</feature>
<evidence type="ECO:0000313" key="2">
    <source>
        <dbReference type="EMBL" id="KAK5831050.1"/>
    </source>
</evidence>
<sequence>MEERMTNDKRREKDHYLKRIVDNIVGNFGNDNQMEEQKEERKKNGEEEVKVGERLMIGCKLTRMKETGGRFERGLVSSNQNYSMRLMEEGVKGVKDRISTY</sequence>
<reference evidence="2 3" key="1">
    <citation type="submission" date="2023-03" db="EMBL/GenBank/DDBJ databases">
        <title>WGS of Gossypium arboreum.</title>
        <authorList>
            <person name="Yu D."/>
        </authorList>
    </citation>
    <scope>NUCLEOTIDE SEQUENCE [LARGE SCALE GENOMIC DNA]</scope>
    <source>
        <tissue evidence="2">Leaf</tissue>
    </source>
</reference>
<accession>A0ABR0PVS9</accession>
<dbReference type="Proteomes" id="UP001358586">
    <property type="component" value="Chromosome 5"/>
</dbReference>
<feature type="compositionally biased region" description="Basic and acidic residues" evidence="1">
    <location>
        <begin position="35"/>
        <end position="47"/>
    </location>
</feature>
<name>A0ABR0PVS9_GOSAR</name>
<gene>
    <name evidence="2" type="ORF">PVK06_014845</name>
</gene>
<organism evidence="2 3">
    <name type="scientific">Gossypium arboreum</name>
    <name type="common">Tree cotton</name>
    <name type="synonym">Gossypium nanking</name>
    <dbReference type="NCBI Taxonomy" id="29729"/>
    <lineage>
        <taxon>Eukaryota</taxon>
        <taxon>Viridiplantae</taxon>
        <taxon>Streptophyta</taxon>
        <taxon>Embryophyta</taxon>
        <taxon>Tracheophyta</taxon>
        <taxon>Spermatophyta</taxon>
        <taxon>Magnoliopsida</taxon>
        <taxon>eudicotyledons</taxon>
        <taxon>Gunneridae</taxon>
        <taxon>Pentapetalae</taxon>
        <taxon>rosids</taxon>
        <taxon>malvids</taxon>
        <taxon>Malvales</taxon>
        <taxon>Malvaceae</taxon>
        <taxon>Malvoideae</taxon>
        <taxon>Gossypium</taxon>
    </lineage>
</organism>
<comment type="caution">
    <text evidence="2">The sequence shown here is derived from an EMBL/GenBank/DDBJ whole genome shotgun (WGS) entry which is preliminary data.</text>
</comment>